<evidence type="ECO:0000256" key="4">
    <source>
        <dbReference type="ARBA" id="ARBA00032089"/>
    </source>
</evidence>
<dbReference type="EMBL" id="VUND01000003">
    <property type="protein sequence ID" value="MST61106.1"/>
    <property type="molecule type" value="Genomic_DNA"/>
</dbReference>
<dbReference type="Proteomes" id="UP000434342">
    <property type="component" value="Unassembled WGS sequence"/>
</dbReference>
<dbReference type="PANTHER" id="PTHR34138:SF1">
    <property type="entry name" value="CELL SHAPE-DETERMINING PROTEIN MREC"/>
    <property type="match status" value="1"/>
</dbReference>
<name>A0A6N7X905_9ACTN</name>
<sequence length="350" mass="35926">MSQVPTLNGGGLSSSGLHKDNSGSGGRLAVVFVVLSLVMFTMSARETNGGFFTTVKAVYSTVTTPVRYVGVVVTAPFQGLGNVFANLTASQKSLSELKAENEKLKARNAELEEAEKTSERLEDLLSLQSTYKLKSKAARIISGSTDSWSDTVTIDKGSSSGLAVGMPVTDSRGAIGQIVSCGATSSTVRLVTDENSSVSAMVQSSRAQGILAGSADGTLHLKLISTDSTVKVGDTVVTSGLGGVFPKGLPLGTVMSVNKSAGALYYEIAVKPFSTTENFEEVLVITSLTEDQRATSDDIAAADAQESTAVKGGSDSSTSDSSSSGSSESDASSKDSSSTKSDAGEKSSDD</sequence>
<reference evidence="8 9" key="1">
    <citation type="submission" date="2019-08" db="EMBL/GenBank/DDBJ databases">
        <title>In-depth cultivation of the pig gut microbiome towards novel bacterial diversity and tailored functional studies.</title>
        <authorList>
            <person name="Wylensek D."/>
            <person name="Hitch T.C.A."/>
            <person name="Clavel T."/>
        </authorList>
    </citation>
    <scope>NUCLEOTIDE SEQUENCE [LARGE SCALE GENOMIC DNA]</scope>
    <source>
        <strain evidence="8 9">WB01_CNA04</strain>
    </source>
</reference>
<keyword evidence="3" id="KW-0133">Cell shape</keyword>
<dbReference type="PANTHER" id="PTHR34138">
    <property type="entry name" value="CELL SHAPE-DETERMINING PROTEIN MREC"/>
    <property type="match status" value="1"/>
</dbReference>
<comment type="caution">
    <text evidence="8">The sequence shown here is derived from an EMBL/GenBank/DDBJ whole genome shotgun (WGS) entry which is preliminary data.</text>
</comment>
<gene>
    <name evidence="8" type="primary">mreC</name>
    <name evidence="8" type="ORF">FYJ69_09435</name>
</gene>
<feature type="region of interest" description="Disordered" evidence="6">
    <location>
        <begin position="1"/>
        <end position="21"/>
    </location>
</feature>
<proteinExistence type="inferred from homology"/>
<evidence type="ECO:0000256" key="2">
    <source>
        <dbReference type="ARBA" id="ARBA00013855"/>
    </source>
</evidence>
<evidence type="ECO:0000256" key="6">
    <source>
        <dbReference type="SAM" id="MobiDB-lite"/>
    </source>
</evidence>
<organism evidence="8 9">
    <name type="scientific">Parafannyhessea umbonata</name>
    <dbReference type="NCBI Taxonomy" id="604330"/>
    <lineage>
        <taxon>Bacteria</taxon>
        <taxon>Bacillati</taxon>
        <taxon>Actinomycetota</taxon>
        <taxon>Coriobacteriia</taxon>
        <taxon>Coriobacteriales</taxon>
        <taxon>Atopobiaceae</taxon>
        <taxon>Parafannyhessea</taxon>
    </lineage>
</organism>
<dbReference type="InterPro" id="IPR042175">
    <property type="entry name" value="Cell/Rod_MreC_2"/>
</dbReference>
<dbReference type="AlphaFoldDB" id="A0A6N7X905"/>
<evidence type="ECO:0000256" key="3">
    <source>
        <dbReference type="ARBA" id="ARBA00022960"/>
    </source>
</evidence>
<dbReference type="Gene3D" id="2.40.10.350">
    <property type="entry name" value="Rod shape-determining protein MreC, domain 2"/>
    <property type="match status" value="1"/>
</dbReference>
<accession>A0A6N7X905</accession>
<dbReference type="Pfam" id="PF04085">
    <property type="entry name" value="MreC"/>
    <property type="match status" value="1"/>
</dbReference>
<keyword evidence="5" id="KW-0175">Coiled coil</keyword>
<evidence type="ECO:0000313" key="8">
    <source>
        <dbReference type="EMBL" id="MST61106.1"/>
    </source>
</evidence>
<dbReference type="Gene3D" id="2.40.10.340">
    <property type="entry name" value="Rod shape-determining protein MreC, domain 1"/>
    <property type="match status" value="1"/>
</dbReference>
<dbReference type="GO" id="GO:0005886">
    <property type="term" value="C:plasma membrane"/>
    <property type="evidence" value="ECO:0007669"/>
    <property type="project" value="TreeGrafter"/>
</dbReference>
<feature type="domain" description="Rod shape-determining protein MreC beta-barrel core" evidence="7">
    <location>
        <begin position="140"/>
        <end position="285"/>
    </location>
</feature>
<dbReference type="InterPro" id="IPR007221">
    <property type="entry name" value="MreC"/>
</dbReference>
<dbReference type="GO" id="GO:0008360">
    <property type="term" value="P:regulation of cell shape"/>
    <property type="evidence" value="ECO:0007669"/>
    <property type="project" value="UniProtKB-KW"/>
</dbReference>
<evidence type="ECO:0000313" key="9">
    <source>
        <dbReference type="Proteomes" id="UP000434342"/>
    </source>
</evidence>
<dbReference type="InterPro" id="IPR042177">
    <property type="entry name" value="Cell/Rod_1"/>
</dbReference>
<comment type="similarity">
    <text evidence="1">Belongs to the MreC family.</text>
</comment>
<feature type="coiled-coil region" evidence="5">
    <location>
        <begin position="87"/>
        <end position="124"/>
    </location>
</feature>
<protein>
    <recommendedName>
        <fullName evidence="2">Cell shape-determining protein MreC</fullName>
    </recommendedName>
    <alternativeName>
        <fullName evidence="4">Cell shape protein MreC</fullName>
    </alternativeName>
</protein>
<evidence type="ECO:0000256" key="1">
    <source>
        <dbReference type="ARBA" id="ARBA00009369"/>
    </source>
</evidence>
<evidence type="ECO:0000259" key="7">
    <source>
        <dbReference type="Pfam" id="PF04085"/>
    </source>
</evidence>
<feature type="region of interest" description="Disordered" evidence="6">
    <location>
        <begin position="294"/>
        <end position="350"/>
    </location>
</feature>
<dbReference type="NCBIfam" id="TIGR00219">
    <property type="entry name" value="mreC"/>
    <property type="match status" value="1"/>
</dbReference>
<evidence type="ECO:0000256" key="5">
    <source>
        <dbReference type="SAM" id="Coils"/>
    </source>
</evidence>
<dbReference type="InterPro" id="IPR055342">
    <property type="entry name" value="MreC_beta-barrel_core"/>
</dbReference>
<feature type="compositionally biased region" description="Low complexity" evidence="6">
    <location>
        <begin position="312"/>
        <end position="341"/>
    </location>
</feature>